<dbReference type="InterPro" id="IPR051262">
    <property type="entry name" value="SMP-30/CGR1_Lactonase"/>
</dbReference>
<dbReference type="Gene3D" id="2.120.10.30">
    <property type="entry name" value="TolB, C-terminal domain"/>
    <property type="match status" value="1"/>
</dbReference>
<keyword evidence="4" id="KW-0862">Zinc</keyword>
<evidence type="ECO:0000256" key="4">
    <source>
        <dbReference type="PIRSR" id="PIRSR605511-2"/>
    </source>
</evidence>
<keyword evidence="4" id="KW-0479">Metal-binding</keyword>
<evidence type="ECO:0000256" key="2">
    <source>
        <dbReference type="ARBA" id="ARBA00022801"/>
    </source>
</evidence>
<dbReference type="PANTHER" id="PTHR47572:SF4">
    <property type="entry name" value="LACTONASE DRP35"/>
    <property type="match status" value="1"/>
</dbReference>
<evidence type="ECO:0000259" key="5">
    <source>
        <dbReference type="Pfam" id="PF08450"/>
    </source>
</evidence>
<protein>
    <submittedName>
        <fullName evidence="6">SMP-30/gluconolactonase/LRE family protein</fullName>
    </submittedName>
</protein>
<keyword evidence="2" id="KW-0378">Hydrolase</keyword>
<organism evidence="6 7">
    <name type="scientific">Phytoactinopolyspora alkaliphila</name>
    <dbReference type="NCBI Taxonomy" id="1783498"/>
    <lineage>
        <taxon>Bacteria</taxon>
        <taxon>Bacillati</taxon>
        <taxon>Actinomycetota</taxon>
        <taxon>Actinomycetes</taxon>
        <taxon>Jiangellales</taxon>
        <taxon>Jiangellaceae</taxon>
        <taxon>Phytoactinopolyspora</taxon>
    </lineage>
</organism>
<feature type="binding site" evidence="4">
    <location>
        <position position="198"/>
    </location>
    <ligand>
        <name>a divalent metal cation</name>
        <dbReference type="ChEBI" id="CHEBI:60240"/>
    </ligand>
</feature>
<name>A0A6N9YRZ5_9ACTN</name>
<dbReference type="AlphaFoldDB" id="A0A6N9YRZ5"/>
<feature type="binding site" evidence="4">
    <location>
        <position position="119"/>
    </location>
    <ligand>
        <name>substrate</name>
    </ligand>
</feature>
<dbReference type="InterPro" id="IPR013658">
    <property type="entry name" value="SGL"/>
</dbReference>
<evidence type="ECO:0000313" key="7">
    <source>
        <dbReference type="Proteomes" id="UP000469185"/>
    </source>
</evidence>
<evidence type="ECO:0000256" key="3">
    <source>
        <dbReference type="PIRSR" id="PIRSR605511-1"/>
    </source>
</evidence>
<feature type="binding site" evidence="4">
    <location>
        <position position="101"/>
    </location>
    <ligand>
        <name>substrate</name>
    </ligand>
</feature>
<keyword evidence="7" id="KW-1185">Reference proteome</keyword>
<evidence type="ECO:0000256" key="1">
    <source>
        <dbReference type="ARBA" id="ARBA00008853"/>
    </source>
</evidence>
<accession>A0A6N9YRZ5</accession>
<comment type="similarity">
    <text evidence="1">Belongs to the SMP-30/CGR1 family.</text>
</comment>
<gene>
    <name evidence="6" type="ORF">G1H11_21155</name>
</gene>
<evidence type="ECO:0000313" key="6">
    <source>
        <dbReference type="EMBL" id="NED97811.1"/>
    </source>
</evidence>
<comment type="cofactor">
    <cofactor evidence="4">
        <name>Zn(2+)</name>
        <dbReference type="ChEBI" id="CHEBI:29105"/>
    </cofactor>
    <text evidence="4">Binds 1 divalent metal cation per subunit.</text>
</comment>
<dbReference type="EMBL" id="JAAGOB010000014">
    <property type="protein sequence ID" value="NED97811.1"/>
    <property type="molecule type" value="Genomic_DNA"/>
</dbReference>
<dbReference type="PRINTS" id="PR01790">
    <property type="entry name" value="SMP30FAMILY"/>
</dbReference>
<feature type="binding site" evidence="4">
    <location>
        <position position="151"/>
    </location>
    <ligand>
        <name>a divalent metal cation</name>
        <dbReference type="ChEBI" id="CHEBI:60240"/>
    </ligand>
</feature>
<feature type="binding site" evidence="4">
    <location>
        <position position="18"/>
    </location>
    <ligand>
        <name>a divalent metal cation</name>
        <dbReference type="ChEBI" id="CHEBI:60240"/>
    </ligand>
</feature>
<dbReference type="GO" id="GO:0046872">
    <property type="term" value="F:metal ion binding"/>
    <property type="evidence" value="ECO:0007669"/>
    <property type="project" value="UniProtKB-KW"/>
</dbReference>
<feature type="domain" description="SMP-30/Gluconolactonase/LRE-like region" evidence="5">
    <location>
        <begin position="16"/>
        <end position="255"/>
    </location>
</feature>
<dbReference type="PANTHER" id="PTHR47572">
    <property type="entry name" value="LIPOPROTEIN-RELATED"/>
    <property type="match status" value="1"/>
</dbReference>
<comment type="caution">
    <text evidence="6">The sequence shown here is derived from an EMBL/GenBank/DDBJ whole genome shotgun (WGS) entry which is preliminary data.</text>
</comment>
<proteinExistence type="inferred from homology"/>
<reference evidence="6 7" key="1">
    <citation type="submission" date="2020-02" db="EMBL/GenBank/DDBJ databases">
        <authorList>
            <person name="Li X.-J."/>
            <person name="Feng X.-M."/>
        </authorList>
    </citation>
    <scope>NUCLEOTIDE SEQUENCE [LARGE SCALE GENOMIC DNA]</scope>
    <source>
        <strain evidence="6 7">CGMCC 4.7225</strain>
    </source>
</reference>
<dbReference type="Pfam" id="PF08450">
    <property type="entry name" value="SGL"/>
    <property type="match status" value="1"/>
</dbReference>
<dbReference type="InterPro" id="IPR011042">
    <property type="entry name" value="6-blade_b-propeller_TolB-like"/>
</dbReference>
<dbReference type="RefSeq" id="WP_163820606.1">
    <property type="nucleotide sequence ID" value="NZ_JAAGOB010000014.1"/>
</dbReference>
<feature type="active site" description="Proton donor/acceptor" evidence="3">
    <location>
        <position position="198"/>
    </location>
</feature>
<dbReference type="GO" id="GO:0016787">
    <property type="term" value="F:hydrolase activity"/>
    <property type="evidence" value="ECO:0007669"/>
    <property type="project" value="UniProtKB-KW"/>
</dbReference>
<dbReference type="Proteomes" id="UP000469185">
    <property type="component" value="Unassembled WGS sequence"/>
</dbReference>
<sequence length="283" mass="30550">MNPHTGPHVLMAGLAFGESPRWRDGRLWFADWGTHEIMTVDDDGEGTMVAQVDSFPFSFDWLLDGRMLISSGTDHALLSLESRTSLSVYADLKAISDKAWNEIVVASNGNAYVNSIGFDMDRDEDSDRGLIAVVSPDGQARQVADRLHFPNGMAITADGSTLIVAESYGNKLTAFDIEQNGDLSGQRTWADLGDGSPDGICLDAEGAVWYADVPNRRCVRVEEGGKVLHTIDVDRGCFGCMLGGPDGRTLYLMAAEWPTAMTEGSRTGRVLTAKAPAPHAGRP</sequence>
<dbReference type="SUPFAM" id="SSF63829">
    <property type="entry name" value="Calcium-dependent phosphotriesterase"/>
    <property type="match status" value="1"/>
</dbReference>
<dbReference type="InterPro" id="IPR005511">
    <property type="entry name" value="SMP-30"/>
</dbReference>